<sequence length="217" mass="23731">MTNRPFPDRAEAGKLLAERLMHCAGRQDVLVLGLARGGLPVAFEIARALAARLDVLVVRKIGLPGQPELAMGAIAPAGVRVLNTAIIRSYQISDATVDAVAQAELQELERREQLYRTGRPAAPIRDQQVIVVDDGLATGATMRAALMYLREQQPARLIVAIPVAAPAVFAVLRMICDERVSLLTPDPFHSVGFWYEDFSQTTDAQVQQLLERAAPWQ</sequence>
<dbReference type="CDD" id="cd06223">
    <property type="entry name" value="PRTases_typeI"/>
    <property type="match status" value="1"/>
</dbReference>
<dbReference type="HOGENOM" id="CLU_083583_0_0_3"/>
<proteinExistence type="predicted"/>
<gene>
    <name evidence="2" type="primary">upp</name>
    <name evidence="2" type="ORF">GKIL_2421</name>
</gene>
<keyword evidence="2" id="KW-0808">Transferase</keyword>
<dbReference type="Gene3D" id="3.30.1310.20">
    <property type="entry name" value="PRTase-like"/>
    <property type="match status" value="1"/>
</dbReference>
<dbReference type="STRING" id="1183438.GKIL_2421"/>
<evidence type="ECO:0000313" key="3">
    <source>
        <dbReference type="Proteomes" id="UP000017396"/>
    </source>
</evidence>
<dbReference type="Pfam" id="PF00156">
    <property type="entry name" value="Pribosyltran"/>
    <property type="match status" value="1"/>
</dbReference>
<dbReference type="Gene3D" id="3.40.50.2020">
    <property type="match status" value="1"/>
</dbReference>
<keyword evidence="2" id="KW-0328">Glycosyltransferase</keyword>
<dbReference type="RefSeq" id="WP_023173846.1">
    <property type="nucleotide sequence ID" value="NC_022600.1"/>
</dbReference>
<keyword evidence="3" id="KW-1185">Reference proteome</keyword>
<evidence type="ECO:0000259" key="1">
    <source>
        <dbReference type="Pfam" id="PF00156"/>
    </source>
</evidence>
<organism evidence="2 3">
    <name type="scientific">Gloeobacter kilaueensis (strain ATCC BAA-2537 / CCAP 1431/1 / ULC 316 / JS1)</name>
    <dbReference type="NCBI Taxonomy" id="1183438"/>
    <lineage>
        <taxon>Bacteria</taxon>
        <taxon>Bacillati</taxon>
        <taxon>Cyanobacteriota</taxon>
        <taxon>Cyanophyceae</taxon>
        <taxon>Gloeobacterales</taxon>
        <taxon>Gloeobacteraceae</taxon>
        <taxon>Gloeobacter</taxon>
    </lineage>
</organism>
<dbReference type="EMBL" id="CP003587">
    <property type="protein sequence ID" value="AGY58667.1"/>
    <property type="molecule type" value="Genomic_DNA"/>
</dbReference>
<dbReference type="Proteomes" id="UP000017396">
    <property type="component" value="Chromosome"/>
</dbReference>
<reference evidence="2 3" key="1">
    <citation type="journal article" date="2013" name="PLoS ONE">
        <title>Cultivation and Complete Genome Sequencing of Gloeobacter kilaueensis sp. nov., from a Lava Cave in Kilauea Caldera, Hawai'i.</title>
        <authorList>
            <person name="Saw J.H."/>
            <person name="Schatz M."/>
            <person name="Brown M.V."/>
            <person name="Kunkel D.D."/>
            <person name="Foster J.S."/>
            <person name="Shick H."/>
            <person name="Christensen S."/>
            <person name="Hou S."/>
            <person name="Wan X."/>
            <person name="Donachie S.P."/>
        </authorList>
    </citation>
    <scope>NUCLEOTIDE SEQUENCE [LARGE SCALE GENOMIC DNA]</scope>
    <source>
        <strain evidence="3">JS</strain>
    </source>
</reference>
<feature type="domain" description="Phosphoribosyltransferase" evidence="1">
    <location>
        <begin position="11"/>
        <end position="167"/>
    </location>
</feature>
<name>U5QI49_GLOK1</name>
<dbReference type="eggNOG" id="COG1926">
    <property type="taxonomic scope" value="Bacteria"/>
</dbReference>
<protein>
    <submittedName>
        <fullName evidence="2">Phosphoribosyltransferase</fullName>
    </submittedName>
</protein>
<evidence type="ECO:0000313" key="2">
    <source>
        <dbReference type="EMBL" id="AGY58667.1"/>
    </source>
</evidence>
<dbReference type="InterPro" id="IPR029057">
    <property type="entry name" value="PRTase-like"/>
</dbReference>
<dbReference type="GO" id="GO:0016757">
    <property type="term" value="F:glycosyltransferase activity"/>
    <property type="evidence" value="ECO:0007669"/>
    <property type="project" value="UniProtKB-KW"/>
</dbReference>
<accession>U5QI49</accession>
<dbReference type="InterPro" id="IPR000836">
    <property type="entry name" value="PRTase_dom"/>
</dbReference>
<dbReference type="AlphaFoldDB" id="U5QI49"/>
<dbReference type="SUPFAM" id="SSF53271">
    <property type="entry name" value="PRTase-like"/>
    <property type="match status" value="1"/>
</dbReference>
<dbReference type="KEGG" id="glj:GKIL_2421"/>